<keyword evidence="2" id="KW-0949">S-adenosyl-L-methionine</keyword>
<dbReference type="EMBL" id="UAPV01000001">
    <property type="protein sequence ID" value="SPT69149.1"/>
    <property type="molecule type" value="Genomic_DNA"/>
</dbReference>
<proteinExistence type="inferred from homology"/>
<sequence length="364" mass="42082">MQHNNFALIKPASSLCNLNCKYCFYKDVAENRDVYAHKFMNTDVLSSIVNQYCSNAIESTTFLFQGGEPLLVGHKFYLHYLDECARVLDLKQNEGSNFTINSSIQTSGYLIDDKFIDIFKKGDFLVGVSIDGPAQFHDKYRLHSGKGTFDRVFERVRMMQESKVIFNALCVVTKDTYDKASELLDFFVENKIYNIQFIPAIAPFKKNRIYINDDEFSIFFLDIFDAWYKYYKQGCIISIRHIEDMFSNILYSSCRSCDLQGQCSNQNVIESDGSIYPCDFYVLDEYKIGTVQNGIVNLNKSIIDNFIDSKVKHDECDTCNVYKICRGGCRRNRGENNRSFLCKSFKKLISCRYPQIAEVAKSIR</sequence>
<dbReference type="PANTHER" id="PTHR43273:SF3">
    <property type="entry name" value="ANAEROBIC SULFATASE-MATURATING ENZYME HOMOLOG ASLB-RELATED"/>
    <property type="match status" value="1"/>
</dbReference>
<dbReference type="SFLD" id="SFLDS00029">
    <property type="entry name" value="Radical_SAM"/>
    <property type="match status" value="1"/>
</dbReference>
<dbReference type="SFLD" id="SFLDG01386">
    <property type="entry name" value="main_SPASM_domain-containing"/>
    <property type="match status" value="1"/>
</dbReference>
<evidence type="ECO:0000256" key="3">
    <source>
        <dbReference type="ARBA" id="ARBA00022723"/>
    </source>
</evidence>
<keyword evidence="4" id="KW-0408">Iron</keyword>
<dbReference type="InterPro" id="IPR023885">
    <property type="entry name" value="4Fe4S-binding_SPASM_dom"/>
</dbReference>
<dbReference type="InterPro" id="IPR013785">
    <property type="entry name" value="Aldolase_TIM"/>
</dbReference>
<dbReference type="RefSeq" id="WP_113743334.1">
    <property type="nucleotide sequence ID" value="NZ_UAPU01000007.1"/>
</dbReference>
<evidence type="ECO:0000313" key="9">
    <source>
        <dbReference type="Proteomes" id="UP000250086"/>
    </source>
</evidence>
<dbReference type="InterPro" id="IPR058240">
    <property type="entry name" value="rSAM_sf"/>
</dbReference>
<dbReference type="OrthoDB" id="9782387at2"/>
<evidence type="ECO:0000256" key="6">
    <source>
        <dbReference type="ARBA" id="ARBA00023601"/>
    </source>
</evidence>
<dbReference type="PANTHER" id="PTHR43273">
    <property type="entry name" value="ANAEROBIC SULFATASE-MATURATING ENZYME HOMOLOG ASLB-RELATED"/>
    <property type="match status" value="1"/>
</dbReference>
<dbReference type="Gene3D" id="3.20.20.70">
    <property type="entry name" value="Aldolase class I"/>
    <property type="match status" value="1"/>
</dbReference>
<dbReference type="SFLD" id="SFLDG01072">
    <property type="entry name" value="dehydrogenase_like"/>
    <property type="match status" value="1"/>
</dbReference>
<comment type="cofactor">
    <cofactor evidence="1">
        <name>[4Fe-4S] cluster</name>
        <dbReference type="ChEBI" id="CHEBI:49883"/>
    </cofactor>
</comment>
<dbReference type="SFLD" id="SFLDG01067">
    <property type="entry name" value="SPASM/twitch_domain_containing"/>
    <property type="match status" value="1"/>
</dbReference>
<comment type="similarity">
    <text evidence="6">Belongs to the radical SAM superfamily. Anaerobic sulfatase-maturating enzyme family.</text>
</comment>
<dbReference type="PROSITE" id="PS51918">
    <property type="entry name" value="RADICAL_SAM"/>
    <property type="match status" value="1"/>
</dbReference>
<dbReference type="GO" id="GO:0016491">
    <property type="term" value="F:oxidoreductase activity"/>
    <property type="evidence" value="ECO:0007669"/>
    <property type="project" value="UniProtKB-KW"/>
</dbReference>
<dbReference type="GO" id="GO:0046872">
    <property type="term" value="F:metal ion binding"/>
    <property type="evidence" value="ECO:0007669"/>
    <property type="project" value="UniProtKB-KW"/>
</dbReference>
<keyword evidence="3" id="KW-0479">Metal-binding</keyword>
<protein>
    <submittedName>
        <fullName evidence="8">Anaerobic sulfatase-maturating enzyme</fullName>
        <ecNumber evidence="8">1.8.98.-</ecNumber>
    </submittedName>
</protein>
<gene>
    <name evidence="8" type="ORF">NCTC13093_00512</name>
</gene>
<dbReference type="Pfam" id="PF04055">
    <property type="entry name" value="Radical_SAM"/>
    <property type="match status" value="1"/>
</dbReference>
<dbReference type="InterPro" id="IPR023867">
    <property type="entry name" value="Sulphatase_maturase_rSAM"/>
</dbReference>
<reference evidence="8 9" key="1">
    <citation type="submission" date="2018-06" db="EMBL/GenBank/DDBJ databases">
        <authorList>
            <consortium name="Pathogen Informatics"/>
            <person name="Doyle S."/>
        </authorList>
    </citation>
    <scope>NUCLEOTIDE SEQUENCE [LARGE SCALE GENOMIC DNA]</scope>
    <source>
        <strain evidence="8 9">NCTC13093</strain>
    </source>
</reference>
<evidence type="ECO:0000256" key="5">
    <source>
        <dbReference type="ARBA" id="ARBA00023014"/>
    </source>
</evidence>
<evidence type="ECO:0000259" key="7">
    <source>
        <dbReference type="PROSITE" id="PS51918"/>
    </source>
</evidence>
<keyword evidence="8" id="KW-0560">Oxidoreductase</keyword>
<keyword evidence="9" id="KW-1185">Reference proteome</keyword>
<evidence type="ECO:0000256" key="2">
    <source>
        <dbReference type="ARBA" id="ARBA00022691"/>
    </source>
</evidence>
<dbReference type="SFLD" id="SFLDG01384">
    <property type="entry name" value="thioether_bond_formation_requi"/>
    <property type="match status" value="1"/>
</dbReference>
<organism evidence="8 9">
    <name type="scientific">Anaerobiospirillum thomasii</name>
    <dbReference type="NCBI Taxonomy" id="179995"/>
    <lineage>
        <taxon>Bacteria</taxon>
        <taxon>Pseudomonadati</taxon>
        <taxon>Pseudomonadota</taxon>
        <taxon>Gammaproteobacteria</taxon>
        <taxon>Aeromonadales</taxon>
        <taxon>Succinivibrionaceae</taxon>
        <taxon>Anaerobiospirillum</taxon>
    </lineage>
</organism>
<dbReference type="CDD" id="cd01335">
    <property type="entry name" value="Radical_SAM"/>
    <property type="match status" value="1"/>
</dbReference>
<dbReference type="AlphaFoldDB" id="A0A2X0V3Q3"/>
<dbReference type="NCBIfam" id="TIGR04085">
    <property type="entry name" value="rSAM_more_4Fe4S"/>
    <property type="match status" value="1"/>
</dbReference>
<dbReference type="Proteomes" id="UP000250086">
    <property type="component" value="Unassembled WGS sequence"/>
</dbReference>
<dbReference type="GO" id="GO:0051536">
    <property type="term" value="F:iron-sulfur cluster binding"/>
    <property type="evidence" value="ECO:0007669"/>
    <property type="project" value="UniProtKB-KW"/>
</dbReference>
<name>A0A2X0V3Q3_9GAMM</name>
<accession>A0A2X0V3Q3</accession>
<feature type="domain" description="Radical SAM core" evidence="7">
    <location>
        <begin position="1"/>
        <end position="235"/>
    </location>
</feature>
<dbReference type="SUPFAM" id="SSF102114">
    <property type="entry name" value="Radical SAM enzymes"/>
    <property type="match status" value="1"/>
</dbReference>
<evidence type="ECO:0000256" key="4">
    <source>
        <dbReference type="ARBA" id="ARBA00023004"/>
    </source>
</evidence>
<dbReference type="InterPro" id="IPR007197">
    <property type="entry name" value="rSAM"/>
</dbReference>
<evidence type="ECO:0000256" key="1">
    <source>
        <dbReference type="ARBA" id="ARBA00001966"/>
    </source>
</evidence>
<evidence type="ECO:0000313" key="8">
    <source>
        <dbReference type="EMBL" id="SPT69149.1"/>
    </source>
</evidence>
<keyword evidence="5" id="KW-0411">Iron-sulfur</keyword>
<dbReference type="EC" id="1.8.98.-" evidence="8"/>